<reference evidence="2 3" key="1">
    <citation type="submission" date="2019-08" db="EMBL/GenBank/DDBJ databases">
        <title>Whole genome of Aphis craccivora.</title>
        <authorList>
            <person name="Voronova N.V."/>
            <person name="Shulinski R.S."/>
            <person name="Bandarenka Y.V."/>
            <person name="Zhorov D.G."/>
            <person name="Warner D."/>
        </authorList>
    </citation>
    <scope>NUCLEOTIDE SEQUENCE [LARGE SCALE GENOMIC DNA]</scope>
    <source>
        <strain evidence="2">180601</strain>
        <tissue evidence="2">Whole Body</tissue>
    </source>
</reference>
<dbReference type="AlphaFoldDB" id="A0A6G0VSI5"/>
<keyword evidence="3" id="KW-1185">Reference proteome</keyword>
<sequence length="146" mass="16354">MNKSSQSNLSSWISAEPKSKKRKIDSLEIISSNNHEEVEGQCNKLDAVKSIVNTIIMMGRQEIPFRGTSDFGRLTVSDSEPTRIINDGNFRAILRMRVKSGDSELKNHIESAPCNALYTSPDIQNEFISICGNLILEKIVNRINKS</sequence>
<feature type="region of interest" description="Disordered" evidence="1">
    <location>
        <begin position="1"/>
        <end position="21"/>
    </location>
</feature>
<comment type="caution">
    <text evidence="2">The sequence shown here is derived from an EMBL/GenBank/DDBJ whole genome shotgun (WGS) entry which is preliminary data.</text>
</comment>
<dbReference type="PANTHER" id="PTHR45749">
    <property type="match status" value="1"/>
</dbReference>
<dbReference type="EMBL" id="VUJU01012473">
    <property type="protein sequence ID" value="KAF0707600.1"/>
    <property type="molecule type" value="Genomic_DNA"/>
</dbReference>
<dbReference type="PANTHER" id="PTHR45749:SF21">
    <property type="entry name" value="DUF4371 DOMAIN-CONTAINING PROTEIN"/>
    <property type="match status" value="1"/>
</dbReference>
<dbReference type="Proteomes" id="UP000478052">
    <property type="component" value="Unassembled WGS sequence"/>
</dbReference>
<name>A0A6G0VSI5_APHCR</name>
<gene>
    <name evidence="2" type="ORF">FWK35_00038374</name>
</gene>
<feature type="non-terminal residue" evidence="2">
    <location>
        <position position="146"/>
    </location>
</feature>
<proteinExistence type="predicted"/>
<accession>A0A6G0VSI5</accession>
<evidence type="ECO:0000256" key="1">
    <source>
        <dbReference type="SAM" id="MobiDB-lite"/>
    </source>
</evidence>
<dbReference type="OrthoDB" id="6590038at2759"/>
<feature type="compositionally biased region" description="Polar residues" evidence="1">
    <location>
        <begin position="1"/>
        <end position="13"/>
    </location>
</feature>
<evidence type="ECO:0000313" key="2">
    <source>
        <dbReference type="EMBL" id="KAF0707600.1"/>
    </source>
</evidence>
<organism evidence="2 3">
    <name type="scientific">Aphis craccivora</name>
    <name type="common">Cowpea aphid</name>
    <dbReference type="NCBI Taxonomy" id="307492"/>
    <lineage>
        <taxon>Eukaryota</taxon>
        <taxon>Metazoa</taxon>
        <taxon>Ecdysozoa</taxon>
        <taxon>Arthropoda</taxon>
        <taxon>Hexapoda</taxon>
        <taxon>Insecta</taxon>
        <taxon>Pterygota</taxon>
        <taxon>Neoptera</taxon>
        <taxon>Paraneoptera</taxon>
        <taxon>Hemiptera</taxon>
        <taxon>Sternorrhyncha</taxon>
        <taxon>Aphidomorpha</taxon>
        <taxon>Aphidoidea</taxon>
        <taxon>Aphididae</taxon>
        <taxon>Aphidini</taxon>
        <taxon>Aphis</taxon>
        <taxon>Aphis</taxon>
    </lineage>
</organism>
<protein>
    <submittedName>
        <fullName evidence="2">Zinc finger MYM-type protein 1-like</fullName>
    </submittedName>
</protein>
<evidence type="ECO:0000313" key="3">
    <source>
        <dbReference type="Proteomes" id="UP000478052"/>
    </source>
</evidence>